<dbReference type="Gene3D" id="3.40.1180.10">
    <property type="entry name" value="Decaprenyl diphosphate synthase-like"/>
    <property type="match status" value="1"/>
</dbReference>
<dbReference type="EC" id="2.5.1.-" evidence="3"/>
<proteinExistence type="inferred from homology"/>
<evidence type="ECO:0000313" key="4">
    <source>
        <dbReference type="EMBL" id="GEU61373.1"/>
    </source>
</evidence>
<dbReference type="InterPro" id="IPR001441">
    <property type="entry name" value="UPP_synth-like"/>
</dbReference>
<dbReference type="CDD" id="cd00475">
    <property type="entry name" value="Cis_IPPS"/>
    <property type="match status" value="1"/>
</dbReference>
<dbReference type="GO" id="GO:0005783">
    <property type="term" value="C:endoplasmic reticulum"/>
    <property type="evidence" value="ECO:0007669"/>
    <property type="project" value="TreeGrafter"/>
</dbReference>
<dbReference type="SUPFAM" id="SSF64005">
    <property type="entry name" value="Undecaprenyl diphosphate synthase"/>
    <property type="match status" value="1"/>
</dbReference>
<keyword evidence="2 3" id="KW-0808">Transferase</keyword>
<evidence type="ECO:0000256" key="1">
    <source>
        <dbReference type="ARBA" id="ARBA00005432"/>
    </source>
</evidence>
<dbReference type="Pfam" id="PF01255">
    <property type="entry name" value="Prenyltransf"/>
    <property type="match status" value="1"/>
</dbReference>
<sequence length="324" mass="36128">MQEHRSVGVMNRFLGGLVRTMRRLLFRVIAVGPIPIPQQIAFIMDGNRRIAKKWQLEEGAGHKAGFLALMAVLKYCYEKECKYVTVYAFSIDNFSRSPDQVQYLMELMHEKIEAFMNEVDIVNNYGVRVVFVGDLDRLYEPVKIAAQQAMAVTAHNTKTYLLICEAYSSSHEIQHAVSYACKEKSGGVQALANPELLTRVLGRGQMGRVGSVWVIGAKKEWGLSPKANVRVLHTAELNVTELSINGNGNVSHGVAEVIKVMDLEKHMYMGVVPDPEILVRSLGETRLSNFLLWQSTNSVLYSPKALWPGMGLRGGLGDTEVSKE</sequence>
<comment type="caution">
    <text evidence="4">The sequence shown here is derived from an EMBL/GenBank/DDBJ whole genome shotgun (WGS) entry which is preliminary data.</text>
</comment>
<name>A0A6L2LHT5_TANCI</name>
<accession>A0A6L2LHT5</accession>
<organism evidence="4">
    <name type="scientific">Tanacetum cinerariifolium</name>
    <name type="common">Dalmatian daisy</name>
    <name type="synonym">Chrysanthemum cinerariifolium</name>
    <dbReference type="NCBI Taxonomy" id="118510"/>
    <lineage>
        <taxon>Eukaryota</taxon>
        <taxon>Viridiplantae</taxon>
        <taxon>Streptophyta</taxon>
        <taxon>Embryophyta</taxon>
        <taxon>Tracheophyta</taxon>
        <taxon>Spermatophyta</taxon>
        <taxon>Magnoliopsida</taxon>
        <taxon>eudicotyledons</taxon>
        <taxon>Gunneridae</taxon>
        <taxon>Pentapetalae</taxon>
        <taxon>asterids</taxon>
        <taxon>campanulids</taxon>
        <taxon>Asterales</taxon>
        <taxon>Asteraceae</taxon>
        <taxon>Asteroideae</taxon>
        <taxon>Anthemideae</taxon>
        <taxon>Anthemidinae</taxon>
        <taxon>Tanacetum</taxon>
    </lineage>
</organism>
<evidence type="ECO:0000256" key="2">
    <source>
        <dbReference type="ARBA" id="ARBA00022679"/>
    </source>
</evidence>
<dbReference type="InterPro" id="IPR036424">
    <property type="entry name" value="UPP_synth-like_sf"/>
</dbReference>
<dbReference type="AlphaFoldDB" id="A0A6L2LHT5"/>
<dbReference type="GO" id="GO:0045547">
    <property type="term" value="F:ditrans,polycis-polyprenyl diphosphate synthase [(2E,6E)-farnesyl diphosphate specific] activity"/>
    <property type="evidence" value="ECO:0007669"/>
    <property type="project" value="TreeGrafter"/>
</dbReference>
<dbReference type="GO" id="GO:0016094">
    <property type="term" value="P:polyprenol biosynthetic process"/>
    <property type="evidence" value="ECO:0007669"/>
    <property type="project" value="TreeGrafter"/>
</dbReference>
<evidence type="ECO:0000256" key="3">
    <source>
        <dbReference type="RuleBase" id="RU363018"/>
    </source>
</evidence>
<dbReference type="PANTHER" id="PTHR10291:SF43">
    <property type="entry name" value="DEHYDRODOLICHYL DIPHOSPHATE SYNTHASE COMPLEX SUBUNIT DHDDS"/>
    <property type="match status" value="1"/>
</dbReference>
<protein>
    <recommendedName>
        <fullName evidence="3">Alkyl transferase</fullName>
        <ecNumber evidence="3">2.5.1.-</ecNumber>
    </recommendedName>
</protein>
<dbReference type="NCBIfam" id="TIGR00055">
    <property type="entry name" value="uppS"/>
    <property type="match status" value="1"/>
</dbReference>
<reference evidence="4" key="1">
    <citation type="journal article" date="2019" name="Sci. Rep.">
        <title>Draft genome of Tanacetum cinerariifolium, the natural source of mosquito coil.</title>
        <authorList>
            <person name="Yamashiro T."/>
            <person name="Shiraishi A."/>
            <person name="Satake H."/>
            <person name="Nakayama K."/>
        </authorList>
    </citation>
    <scope>NUCLEOTIDE SEQUENCE</scope>
</reference>
<gene>
    <name evidence="4" type="ORF">Tci_033351</name>
</gene>
<dbReference type="EMBL" id="BKCJ010004493">
    <property type="protein sequence ID" value="GEU61373.1"/>
    <property type="molecule type" value="Genomic_DNA"/>
</dbReference>
<dbReference type="PANTHER" id="PTHR10291">
    <property type="entry name" value="DEHYDRODOLICHYL DIPHOSPHATE SYNTHASE FAMILY MEMBER"/>
    <property type="match status" value="1"/>
</dbReference>
<comment type="similarity">
    <text evidence="1 3">Belongs to the UPP synthase family.</text>
</comment>